<reference evidence="3" key="1">
    <citation type="journal article" date="2013" name="Nat. Genet.">
        <title>The duck genome and transcriptome provide insight into an avian influenza virus reservoir species.</title>
        <authorList>
            <person name="Huang Y."/>
            <person name="Li Y."/>
            <person name="Burt D.W."/>
            <person name="Chen H."/>
            <person name="Zhang Y."/>
            <person name="Qian W."/>
            <person name="Kim H."/>
            <person name="Gan S."/>
            <person name="Zhao Y."/>
            <person name="Li J."/>
            <person name="Yi K."/>
            <person name="Feng H."/>
            <person name="Zhu P."/>
            <person name="Li B."/>
            <person name="Liu Q."/>
            <person name="Fairley S."/>
            <person name="Magor K.E."/>
            <person name="Du Z."/>
            <person name="Hu X."/>
            <person name="Goodman L."/>
            <person name="Tafer H."/>
            <person name="Vignal A."/>
            <person name="Lee T."/>
            <person name="Kim K.W."/>
            <person name="Sheng Z."/>
            <person name="An Y."/>
            <person name="Searle S."/>
            <person name="Herrero J."/>
            <person name="Groenen M.A."/>
            <person name="Crooijmans R.P."/>
            <person name="Faraut T."/>
            <person name="Cai Q."/>
            <person name="Webster R.G."/>
            <person name="Aldridge J.R."/>
            <person name="Warren W.C."/>
            <person name="Bartschat S."/>
            <person name="Kehr S."/>
            <person name="Marz M."/>
            <person name="Stadler P.F."/>
            <person name="Smith J."/>
            <person name="Kraus R.H."/>
            <person name="Zhao Y."/>
            <person name="Ren L."/>
            <person name="Fei J."/>
            <person name="Morisson M."/>
            <person name="Kaiser P."/>
            <person name="Griffin D.K."/>
            <person name="Rao M."/>
            <person name="Pitel F."/>
            <person name="Wang J."/>
            <person name="Li N."/>
        </authorList>
    </citation>
    <scope>NUCLEOTIDE SEQUENCE [LARGE SCALE GENOMIC DNA]</scope>
</reference>
<accession>R0LNN5</accession>
<dbReference type="EMBL" id="KB742539">
    <property type="protein sequence ID" value="EOB07324.1"/>
    <property type="molecule type" value="Genomic_DNA"/>
</dbReference>
<protein>
    <submittedName>
        <fullName evidence="2">Uncharacterized protein</fullName>
    </submittedName>
</protein>
<proteinExistence type="predicted"/>
<dbReference type="Proteomes" id="UP000296049">
    <property type="component" value="Unassembled WGS sequence"/>
</dbReference>
<name>R0LNN5_ANAPL</name>
<dbReference type="AlphaFoldDB" id="R0LNN5"/>
<gene>
    <name evidence="2" type="ORF">Anapl_07646</name>
</gene>
<evidence type="ECO:0000256" key="1">
    <source>
        <dbReference type="SAM" id="MobiDB-lite"/>
    </source>
</evidence>
<evidence type="ECO:0000313" key="3">
    <source>
        <dbReference type="Proteomes" id="UP000296049"/>
    </source>
</evidence>
<feature type="region of interest" description="Disordered" evidence="1">
    <location>
        <begin position="190"/>
        <end position="215"/>
    </location>
</feature>
<sequence>MELLLAALTDKYHCCQSTCAASHQLEEGSGGRGIQTLVECDSPAPRGALVWIGLLCSDISLWRLCMLQQPFVGMLLSKLSAARSKGITFLPLISQLFLMGMYPDIFINEEAASWPVNTHICLDSQHMCSCKSVTAYAATCPAKHMGDAGGLKLFHFTSIWQIKQTPSLRGDANVQADQKLSTRQLMNHVQDASKVSSQEQKKVEPETRLGPIYSTSPRSIKEAPWQVQQLAPDRPRAVALQSEPRALLASGKGHGYSQEVWLPIDLHSSMVPAVHRHTQDAATDTLAGTRFFCGHAPLPFPSVLPLSLFSALPGQCVLALAAIRGTAQTPVSKATTTSPTPSLLKITFLQNSSLRRTRGLFSIPLPWSSSGCCMTLPLPASRTPLGLPFLGLGVATSIIAFHLVQAQTGEAKPVLLTFLIAL</sequence>
<keyword evidence="3" id="KW-1185">Reference proteome</keyword>
<evidence type="ECO:0000313" key="2">
    <source>
        <dbReference type="EMBL" id="EOB07324.1"/>
    </source>
</evidence>
<organism evidence="2 3">
    <name type="scientific">Anas platyrhynchos</name>
    <name type="common">Mallard</name>
    <name type="synonym">Anas boschas</name>
    <dbReference type="NCBI Taxonomy" id="8839"/>
    <lineage>
        <taxon>Eukaryota</taxon>
        <taxon>Metazoa</taxon>
        <taxon>Chordata</taxon>
        <taxon>Craniata</taxon>
        <taxon>Vertebrata</taxon>
        <taxon>Euteleostomi</taxon>
        <taxon>Archelosauria</taxon>
        <taxon>Archosauria</taxon>
        <taxon>Dinosauria</taxon>
        <taxon>Saurischia</taxon>
        <taxon>Theropoda</taxon>
        <taxon>Coelurosauria</taxon>
        <taxon>Aves</taxon>
        <taxon>Neognathae</taxon>
        <taxon>Galloanserae</taxon>
        <taxon>Anseriformes</taxon>
        <taxon>Anatidae</taxon>
        <taxon>Anatinae</taxon>
        <taxon>Anas</taxon>
    </lineage>
</organism>